<proteinExistence type="predicted"/>
<dbReference type="AlphaFoldDB" id="A0AAV7N5Z1"/>
<feature type="region of interest" description="Disordered" evidence="1">
    <location>
        <begin position="44"/>
        <end position="74"/>
    </location>
</feature>
<keyword evidence="3" id="KW-1185">Reference proteome</keyword>
<reference evidence="2" key="1">
    <citation type="journal article" date="2022" name="bioRxiv">
        <title>Sequencing and chromosome-scale assembly of the giantPleurodeles waltlgenome.</title>
        <authorList>
            <person name="Brown T."/>
            <person name="Elewa A."/>
            <person name="Iarovenko S."/>
            <person name="Subramanian E."/>
            <person name="Araus A.J."/>
            <person name="Petzold A."/>
            <person name="Susuki M."/>
            <person name="Suzuki K.-i.T."/>
            <person name="Hayashi T."/>
            <person name="Toyoda A."/>
            <person name="Oliveira C."/>
            <person name="Osipova E."/>
            <person name="Leigh N.D."/>
            <person name="Simon A."/>
            <person name="Yun M.H."/>
        </authorList>
    </citation>
    <scope>NUCLEOTIDE SEQUENCE</scope>
    <source>
        <strain evidence="2">20211129_DDA</strain>
        <tissue evidence="2">Liver</tissue>
    </source>
</reference>
<evidence type="ECO:0000256" key="1">
    <source>
        <dbReference type="SAM" id="MobiDB-lite"/>
    </source>
</evidence>
<sequence>MPLRCGDWGVREIWIPSPGEEWRQQKPEKMVTRALKKALEACASGTSGALQNSAPRARNRAWASKEQENANQNK</sequence>
<gene>
    <name evidence="2" type="ORF">NDU88_007459</name>
</gene>
<accession>A0AAV7N5Z1</accession>
<comment type="caution">
    <text evidence="2">The sequence shown here is derived from an EMBL/GenBank/DDBJ whole genome shotgun (WGS) entry which is preliminary data.</text>
</comment>
<feature type="compositionally biased region" description="Polar residues" evidence="1">
    <location>
        <begin position="44"/>
        <end position="54"/>
    </location>
</feature>
<dbReference type="EMBL" id="JANPWB010000013">
    <property type="protein sequence ID" value="KAJ1110104.1"/>
    <property type="molecule type" value="Genomic_DNA"/>
</dbReference>
<protein>
    <submittedName>
        <fullName evidence="2">Uncharacterized protein</fullName>
    </submittedName>
</protein>
<evidence type="ECO:0000313" key="2">
    <source>
        <dbReference type="EMBL" id="KAJ1110104.1"/>
    </source>
</evidence>
<dbReference type="Proteomes" id="UP001066276">
    <property type="component" value="Chromosome 9"/>
</dbReference>
<organism evidence="2 3">
    <name type="scientific">Pleurodeles waltl</name>
    <name type="common">Iberian ribbed newt</name>
    <dbReference type="NCBI Taxonomy" id="8319"/>
    <lineage>
        <taxon>Eukaryota</taxon>
        <taxon>Metazoa</taxon>
        <taxon>Chordata</taxon>
        <taxon>Craniata</taxon>
        <taxon>Vertebrata</taxon>
        <taxon>Euteleostomi</taxon>
        <taxon>Amphibia</taxon>
        <taxon>Batrachia</taxon>
        <taxon>Caudata</taxon>
        <taxon>Salamandroidea</taxon>
        <taxon>Salamandridae</taxon>
        <taxon>Pleurodelinae</taxon>
        <taxon>Pleurodeles</taxon>
    </lineage>
</organism>
<evidence type="ECO:0000313" key="3">
    <source>
        <dbReference type="Proteomes" id="UP001066276"/>
    </source>
</evidence>
<name>A0AAV7N5Z1_PLEWA</name>